<dbReference type="PROSITE" id="PS51819">
    <property type="entry name" value="VOC"/>
    <property type="match status" value="1"/>
</dbReference>
<evidence type="ECO:0000259" key="1">
    <source>
        <dbReference type="PROSITE" id="PS51819"/>
    </source>
</evidence>
<proteinExistence type="predicted"/>
<protein>
    <recommendedName>
        <fullName evidence="1">VOC domain-containing protein</fullName>
    </recommendedName>
</protein>
<organism evidence="2 3">
    <name type="scientific">Planifilum fimeticola</name>
    <dbReference type="NCBI Taxonomy" id="201975"/>
    <lineage>
        <taxon>Bacteria</taxon>
        <taxon>Bacillati</taxon>
        <taxon>Bacillota</taxon>
        <taxon>Bacilli</taxon>
        <taxon>Bacillales</taxon>
        <taxon>Thermoactinomycetaceae</taxon>
        <taxon>Planifilum</taxon>
    </lineage>
</organism>
<evidence type="ECO:0000313" key="3">
    <source>
        <dbReference type="Proteomes" id="UP000237797"/>
    </source>
</evidence>
<dbReference type="InterPro" id="IPR037523">
    <property type="entry name" value="VOC_core"/>
</dbReference>
<evidence type="ECO:0000313" key="2">
    <source>
        <dbReference type="EMBL" id="PRX41304.1"/>
    </source>
</evidence>
<reference evidence="2 3" key="1">
    <citation type="submission" date="2018-03" db="EMBL/GenBank/DDBJ databases">
        <title>Genomic Encyclopedia of Archaeal and Bacterial Type Strains, Phase II (KMG-II): from individual species to whole genera.</title>
        <authorList>
            <person name="Goeker M."/>
        </authorList>
    </citation>
    <scope>NUCLEOTIDE SEQUENCE [LARGE SCALE GENOMIC DNA]</scope>
    <source>
        <strain evidence="2 3">DSM 44946</strain>
    </source>
</reference>
<dbReference type="InterPro" id="IPR029068">
    <property type="entry name" value="Glyas_Bleomycin-R_OHBP_Dase"/>
</dbReference>
<dbReference type="EMBL" id="PVNE01000007">
    <property type="protein sequence ID" value="PRX41304.1"/>
    <property type="molecule type" value="Genomic_DNA"/>
</dbReference>
<gene>
    <name evidence="2" type="ORF">CLV97_10770</name>
</gene>
<feature type="domain" description="VOC" evidence="1">
    <location>
        <begin position="1"/>
        <end position="43"/>
    </location>
</feature>
<dbReference type="Gene3D" id="3.10.180.10">
    <property type="entry name" value="2,3-Dihydroxybiphenyl 1,2-Dioxygenase, domain 1"/>
    <property type="match status" value="1"/>
</dbReference>
<keyword evidence="3" id="KW-1185">Reference proteome</keyword>
<dbReference type="AlphaFoldDB" id="A0A2T0LGE1"/>
<sequence>MDEILKRDLAAGAISAGGPVDHGFMYSRSFRDPDGHIWEFFYMDPDAEGQQ</sequence>
<dbReference type="SUPFAM" id="SSF54593">
    <property type="entry name" value="Glyoxalase/Bleomycin resistance protein/Dihydroxybiphenyl dioxygenase"/>
    <property type="match status" value="1"/>
</dbReference>
<name>A0A2T0LGE1_9BACL</name>
<comment type="caution">
    <text evidence="2">The sequence shown here is derived from an EMBL/GenBank/DDBJ whole genome shotgun (WGS) entry which is preliminary data.</text>
</comment>
<dbReference type="Proteomes" id="UP000237797">
    <property type="component" value="Unassembled WGS sequence"/>
</dbReference>
<accession>A0A2T0LGE1</accession>